<comment type="caution">
    <text evidence="2">The sequence shown here is derived from an EMBL/GenBank/DDBJ whole genome shotgun (WGS) entry which is preliminary data.</text>
</comment>
<dbReference type="SUPFAM" id="SSF51261">
    <property type="entry name" value="Duplicated hybrid motif"/>
    <property type="match status" value="1"/>
</dbReference>
<dbReference type="InterPro" id="IPR016047">
    <property type="entry name" value="M23ase_b-sheet_dom"/>
</dbReference>
<evidence type="ECO:0000259" key="1">
    <source>
        <dbReference type="Pfam" id="PF01551"/>
    </source>
</evidence>
<evidence type="ECO:0000313" key="3">
    <source>
        <dbReference type="Proteomes" id="UP001501461"/>
    </source>
</evidence>
<dbReference type="InterPro" id="IPR011055">
    <property type="entry name" value="Dup_hybrid_motif"/>
</dbReference>
<dbReference type="PANTHER" id="PTHR21666:SF270">
    <property type="entry name" value="MUREIN HYDROLASE ACTIVATOR ENVC"/>
    <property type="match status" value="1"/>
</dbReference>
<dbReference type="InterPro" id="IPR050570">
    <property type="entry name" value="Cell_wall_metabolism_enzyme"/>
</dbReference>
<dbReference type="EMBL" id="BAAAMN010000049">
    <property type="protein sequence ID" value="GAA2043183.1"/>
    <property type="molecule type" value="Genomic_DNA"/>
</dbReference>
<proteinExistence type="predicted"/>
<protein>
    <recommendedName>
        <fullName evidence="1">M23ase beta-sheet core domain-containing protein</fullName>
    </recommendedName>
</protein>
<organism evidence="2 3">
    <name type="scientific">Yaniella flava</name>
    <dbReference type="NCBI Taxonomy" id="287930"/>
    <lineage>
        <taxon>Bacteria</taxon>
        <taxon>Bacillati</taxon>
        <taxon>Actinomycetota</taxon>
        <taxon>Actinomycetes</taxon>
        <taxon>Micrococcales</taxon>
        <taxon>Micrococcaceae</taxon>
        <taxon>Yaniella</taxon>
    </lineage>
</organism>
<sequence>MFEGAFWELGGPGFILGNHVVLRGDNGVYAVLAHLQQGSLQVQNGDTVMAGQLIGRCGNSGNSSEPHVHAQLMDRASILTAIGMPLAFASITLDNQPEVLDTLPRNGQVMTTERDSN</sequence>
<dbReference type="Proteomes" id="UP001501461">
    <property type="component" value="Unassembled WGS sequence"/>
</dbReference>
<keyword evidence="3" id="KW-1185">Reference proteome</keyword>
<evidence type="ECO:0000313" key="2">
    <source>
        <dbReference type="EMBL" id="GAA2043183.1"/>
    </source>
</evidence>
<dbReference type="CDD" id="cd12797">
    <property type="entry name" value="M23_peptidase"/>
    <property type="match status" value="1"/>
</dbReference>
<dbReference type="Pfam" id="PF01551">
    <property type="entry name" value="Peptidase_M23"/>
    <property type="match status" value="1"/>
</dbReference>
<dbReference type="Gene3D" id="2.70.70.10">
    <property type="entry name" value="Glucose Permease (Domain IIA)"/>
    <property type="match status" value="1"/>
</dbReference>
<gene>
    <name evidence="2" type="ORF">GCM10009720_24970</name>
</gene>
<feature type="domain" description="M23ase beta-sheet core" evidence="1">
    <location>
        <begin position="16"/>
        <end position="74"/>
    </location>
</feature>
<dbReference type="PANTHER" id="PTHR21666">
    <property type="entry name" value="PEPTIDASE-RELATED"/>
    <property type="match status" value="1"/>
</dbReference>
<name>A0ABP5GAS4_9MICC</name>
<accession>A0ABP5GAS4</accession>
<reference evidence="3" key="1">
    <citation type="journal article" date="2019" name="Int. J. Syst. Evol. Microbiol.">
        <title>The Global Catalogue of Microorganisms (GCM) 10K type strain sequencing project: providing services to taxonomists for standard genome sequencing and annotation.</title>
        <authorList>
            <consortium name="The Broad Institute Genomics Platform"/>
            <consortium name="The Broad Institute Genome Sequencing Center for Infectious Disease"/>
            <person name="Wu L."/>
            <person name="Ma J."/>
        </authorList>
    </citation>
    <scope>NUCLEOTIDE SEQUENCE [LARGE SCALE GENOMIC DNA]</scope>
    <source>
        <strain evidence="3">JCM 13595</strain>
    </source>
</reference>